<dbReference type="InterPro" id="IPR030392">
    <property type="entry name" value="S74_ICA"/>
</dbReference>
<dbReference type="PROSITE" id="PS51688">
    <property type="entry name" value="ICA"/>
    <property type="match status" value="1"/>
</dbReference>
<organism evidence="2 3">
    <name type="scientific">Candidatus Eubacterium faecipullorum</name>
    <dbReference type="NCBI Taxonomy" id="2838571"/>
    <lineage>
        <taxon>Bacteria</taxon>
        <taxon>Bacillati</taxon>
        <taxon>Bacillota</taxon>
        <taxon>Clostridia</taxon>
        <taxon>Eubacteriales</taxon>
        <taxon>Eubacteriaceae</taxon>
        <taxon>Eubacterium</taxon>
    </lineage>
</organism>
<comment type="caution">
    <text evidence="2">The sequence shown here is derived from an EMBL/GenBank/DDBJ whole genome shotgun (WGS) entry which is preliminary data.</text>
</comment>
<gene>
    <name evidence="2" type="ORF">IAA48_08950</name>
</gene>
<protein>
    <submittedName>
        <fullName evidence="2">Tail fiber domain-containing protein</fullName>
    </submittedName>
</protein>
<accession>A0A9D1RHG0</accession>
<sequence>MYYTNNQLIHEYSKDSRQLYIRATFNDNSSYVVDGEQIISANITDSVLGSQTLSLGNACSKQLELNMYLPDNFVGLENSKIKLELGIDVGGTAEYTDLGVFYTQNIKYSNNNKSVTITAYDAMLKVSNLGNTYTCGLTASSVKAIDIINDIADQAGIDSVVSANPQPKSIETDCTANNVSYNSDGSIGSPGTDYGVDKSHLIMIPPGVYGSIEWRMYTNTLYTPLLKLCFFSDSKGDTLYEYQELDGLSIGSHVDLSTGEQYELCEITAPVTDKTLYLGFSITCQSEEAKDNTFKVIFSYRGRTFKNTSLSFDNPGTVDISPRTMLGYMAGILGGNAVISRDDKLNVTFYQNTGFNIDLDTQYMGSFEKDKSVPLAVGYLTTGTNENVLTVGNGSYGFNFTNPYILNTSAAQNILNANADLKFVPGTVKFRGNPFFDSGDIVLVEGKDGTAYPLLICTQDFSFSGGFSATLSCNLDTETEQSFVSTPNSQSLTQKFNDFTQQYQAIVGMLSGVTGGYVKFVYDTQNKLRAIAIPDADIDLKWDSDNGKVVAADGSTDTSMWVWCNGGLGYTPDGGATYETALNKNGQFYAGDILSYSGTIGGFHIDDTSLYADNGDYRTYVQSAIHDGKSWAFSVQKLQDGKYYGKWYVTSEGDMYCYEKIFLESNDSEIVSLGNKIALNSKEGTSIRINDSEVFWIGKGTTTVDGTSYNSNNLHSSSTMSINANSKGSPLFLFASYIKLCPANVIQCYGALRLCNTDSVIADDNGTEILNPYRDGDLVIGHGYYSSNYDSKFEGYSVTLNSKSRTIIQLNGSEIFRFGKSTVTSGGSSFSTNLFRSSTTLTIDANDTGSPIFLFATYIKLCAANAIQCYAPFYLNFHASSGTVPLAVNSSGMVTTTSSSERYKENITENLDDDLKPEKLYQLPVKQYNYKEEYKDSELVAGTQIGITAEDVAEIYPNAAIYNDEGQPESWHERIMIPAMLKLIQDQKKEIDDLKSRLDALEKSNN</sequence>
<proteinExistence type="predicted"/>
<dbReference type="AlphaFoldDB" id="A0A9D1RHG0"/>
<evidence type="ECO:0000313" key="2">
    <source>
        <dbReference type="EMBL" id="HIW86606.1"/>
    </source>
</evidence>
<evidence type="ECO:0000259" key="1">
    <source>
        <dbReference type="PROSITE" id="PS51688"/>
    </source>
</evidence>
<reference evidence="2" key="2">
    <citation type="submission" date="2021-04" db="EMBL/GenBank/DDBJ databases">
        <authorList>
            <person name="Gilroy R."/>
        </authorList>
    </citation>
    <scope>NUCLEOTIDE SEQUENCE</scope>
    <source>
        <strain evidence="2">421</strain>
    </source>
</reference>
<dbReference type="Proteomes" id="UP000824205">
    <property type="component" value="Unassembled WGS sequence"/>
</dbReference>
<feature type="domain" description="Peptidase S74" evidence="1">
    <location>
        <begin position="899"/>
        <end position="998"/>
    </location>
</feature>
<evidence type="ECO:0000313" key="3">
    <source>
        <dbReference type="Proteomes" id="UP000824205"/>
    </source>
</evidence>
<name>A0A9D1RHG0_9FIRM</name>
<dbReference type="EMBL" id="DXGE01000036">
    <property type="protein sequence ID" value="HIW86606.1"/>
    <property type="molecule type" value="Genomic_DNA"/>
</dbReference>
<dbReference type="Pfam" id="PF13884">
    <property type="entry name" value="Peptidase_S74"/>
    <property type="match status" value="1"/>
</dbReference>
<reference evidence="2" key="1">
    <citation type="journal article" date="2021" name="PeerJ">
        <title>Extensive microbial diversity within the chicken gut microbiome revealed by metagenomics and culture.</title>
        <authorList>
            <person name="Gilroy R."/>
            <person name="Ravi A."/>
            <person name="Getino M."/>
            <person name="Pursley I."/>
            <person name="Horton D.L."/>
            <person name="Alikhan N.F."/>
            <person name="Baker D."/>
            <person name="Gharbi K."/>
            <person name="Hall N."/>
            <person name="Watson M."/>
            <person name="Adriaenssens E.M."/>
            <person name="Foster-Nyarko E."/>
            <person name="Jarju S."/>
            <person name="Secka A."/>
            <person name="Antonio M."/>
            <person name="Oren A."/>
            <person name="Chaudhuri R.R."/>
            <person name="La Ragione R."/>
            <person name="Hildebrand F."/>
            <person name="Pallen M.J."/>
        </authorList>
    </citation>
    <scope>NUCLEOTIDE SEQUENCE</scope>
    <source>
        <strain evidence="2">421</strain>
    </source>
</reference>